<evidence type="ECO:0000256" key="7">
    <source>
        <dbReference type="ARBA" id="ARBA00023053"/>
    </source>
</evidence>
<evidence type="ECO:0000256" key="11">
    <source>
        <dbReference type="ARBA" id="ARBA00035120"/>
    </source>
</evidence>
<dbReference type="InterPro" id="IPR003691">
    <property type="entry name" value="FluC"/>
</dbReference>
<feature type="transmembrane region" description="Helical" evidence="14">
    <location>
        <begin position="42"/>
        <end position="70"/>
    </location>
</feature>
<dbReference type="EMBL" id="AZFJ01000046">
    <property type="protein sequence ID" value="KRL86252.1"/>
    <property type="molecule type" value="Genomic_DNA"/>
</dbReference>
<comment type="activity regulation">
    <text evidence="14">Na(+) is not transported, but it plays an essential structural role and its presence is essential for fluoride channel function.</text>
</comment>
<dbReference type="PATRIC" id="fig|1423783.4.peg.1036"/>
<dbReference type="Pfam" id="PF02537">
    <property type="entry name" value="CRCB"/>
    <property type="match status" value="1"/>
</dbReference>
<name>A0A0R1TYG8_9LACO</name>
<dbReference type="GO" id="GO:0005886">
    <property type="term" value="C:plasma membrane"/>
    <property type="evidence" value="ECO:0007669"/>
    <property type="project" value="UniProtKB-SubCell"/>
</dbReference>
<evidence type="ECO:0000256" key="5">
    <source>
        <dbReference type="ARBA" id="ARBA00022723"/>
    </source>
</evidence>
<evidence type="ECO:0000256" key="2">
    <source>
        <dbReference type="ARBA" id="ARBA00022448"/>
    </source>
</evidence>
<dbReference type="HAMAP" id="MF_00454">
    <property type="entry name" value="FluC"/>
    <property type="match status" value="1"/>
</dbReference>
<evidence type="ECO:0000256" key="6">
    <source>
        <dbReference type="ARBA" id="ARBA00022989"/>
    </source>
</evidence>
<proteinExistence type="inferred from homology"/>
<organism evidence="15 16">
    <name type="scientific">Lacticaseibacillus pantheris DSM 15945 = JCM 12539 = NBRC 106106</name>
    <dbReference type="NCBI Taxonomy" id="1423783"/>
    <lineage>
        <taxon>Bacteria</taxon>
        <taxon>Bacillati</taxon>
        <taxon>Bacillota</taxon>
        <taxon>Bacilli</taxon>
        <taxon>Lactobacillales</taxon>
        <taxon>Lactobacillaceae</taxon>
        <taxon>Lacticaseibacillus</taxon>
    </lineage>
</organism>
<keyword evidence="6 14" id="KW-1133">Transmembrane helix</keyword>
<comment type="caution">
    <text evidence="14">Lacks conserved residue(s) required for the propagation of feature annotation.</text>
</comment>
<evidence type="ECO:0000256" key="8">
    <source>
        <dbReference type="ARBA" id="ARBA00023065"/>
    </source>
</evidence>
<evidence type="ECO:0000313" key="15">
    <source>
        <dbReference type="EMBL" id="KRL86252.1"/>
    </source>
</evidence>
<keyword evidence="8 14" id="KW-0406">Ion transport</keyword>
<protein>
    <recommendedName>
        <fullName evidence="14">Fluoride-specific ion channel FluC</fullName>
    </recommendedName>
</protein>
<gene>
    <name evidence="14" type="primary">fluC</name>
    <name evidence="14" type="synonym">crcB</name>
    <name evidence="15" type="ORF">FC50_GL001001</name>
</gene>
<dbReference type="GO" id="GO:0140114">
    <property type="term" value="P:cellular detoxification of fluoride"/>
    <property type="evidence" value="ECO:0007669"/>
    <property type="project" value="UniProtKB-UniRule"/>
</dbReference>
<accession>A0A0R1TYG8</accession>
<sequence>MVILIAVGAGVGAVARYALTTWGKVWWPGQPLATVVINVTGALLAGVITGLMLPAAWAVVLLTGFCGGYTTFSTMMVDAMILLRKRDWWGWLWYFLGSSVLGIVAVIIGMTVGMGMH</sequence>
<dbReference type="Proteomes" id="UP000051922">
    <property type="component" value="Unassembled WGS sequence"/>
</dbReference>
<keyword evidence="9 14" id="KW-0472">Membrane</keyword>
<evidence type="ECO:0000256" key="12">
    <source>
        <dbReference type="ARBA" id="ARBA00035585"/>
    </source>
</evidence>
<evidence type="ECO:0000256" key="1">
    <source>
        <dbReference type="ARBA" id="ARBA00004651"/>
    </source>
</evidence>
<comment type="similarity">
    <text evidence="11 14">Belongs to the fluoride channel Fluc/FEX (TC 1.A.43) family.</text>
</comment>
<dbReference type="OrthoDB" id="9815830at2"/>
<keyword evidence="7 14" id="KW-0915">Sodium</keyword>
<dbReference type="STRING" id="1423783.FC50_GL001001"/>
<keyword evidence="10 14" id="KW-0407">Ion channel</keyword>
<feature type="transmembrane region" description="Helical" evidence="14">
    <location>
        <begin position="91"/>
        <end position="114"/>
    </location>
</feature>
<reference evidence="15 16" key="1">
    <citation type="journal article" date="2015" name="Genome Announc.">
        <title>Expanding the biotechnology potential of lactobacilli through comparative genomics of 213 strains and associated genera.</title>
        <authorList>
            <person name="Sun Z."/>
            <person name="Harris H.M."/>
            <person name="McCann A."/>
            <person name="Guo C."/>
            <person name="Argimon S."/>
            <person name="Zhang W."/>
            <person name="Yang X."/>
            <person name="Jeffery I.B."/>
            <person name="Cooney J.C."/>
            <person name="Kagawa T.F."/>
            <person name="Liu W."/>
            <person name="Song Y."/>
            <person name="Salvetti E."/>
            <person name="Wrobel A."/>
            <person name="Rasinkangas P."/>
            <person name="Parkhill J."/>
            <person name="Rea M.C."/>
            <person name="O'Sullivan O."/>
            <person name="Ritari J."/>
            <person name="Douillard F.P."/>
            <person name="Paul Ross R."/>
            <person name="Yang R."/>
            <person name="Briner A.E."/>
            <person name="Felis G.E."/>
            <person name="de Vos W.M."/>
            <person name="Barrangou R."/>
            <person name="Klaenhammer T.R."/>
            <person name="Caufield P.W."/>
            <person name="Cui Y."/>
            <person name="Zhang H."/>
            <person name="O'Toole P.W."/>
        </authorList>
    </citation>
    <scope>NUCLEOTIDE SEQUENCE [LARGE SCALE GENOMIC DNA]</scope>
    <source>
        <strain evidence="15 16">DSM 15945</strain>
    </source>
</reference>
<evidence type="ECO:0000256" key="9">
    <source>
        <dbReference type="ARBA" id="ARBA00023136"/>
    </source>
</evidence>
<evidence type="ECO:0000256" key="14">
    <source>
        <dbReference type="HAMAP-Rule" id="MF_00454"/>
    </source>
</evidence>
<evidence type="ECO:0000313" key="16">
    <source>
        <dbReference type="Proteomes" id="UP000051922"/>
    </source>
</evidence>
<feature type="binding site" evidence="14">
    <location>
        <position position="70"/>
    </location>
    <ligand>
        <name>Na(+)</name>
        <dbReference type="ChEBI" id="CHEBI:29101"/>
        <note>structural</note>
    </ligand>
</feature>
<evidence type="ECO:0000256" key="13">
    <source>
        <dbReference type="ARBA" id="ARBA00049940"/>
    </source>
</evidence>
<keyword evidence="5 14" id="KW-0479">Metal-binding</keyword>
<comment type="function">
    <text evidence="13 14">Fluoride-specific ion channel. Important for reducing fluoride concentration in the cell, thus reducing its toxicity.</text>
</comment>
<keyword evidence="2 14" id="KW-0813">Transport</keyword>
<dbReference type="PANTHER" id="PTHR28259:SF16">
    <property type="entry name" value="FLUORIDE-SPECIFIC ION CHANNEL FLUC 2"/>
    <property type="match status" value="1"/>
</dbReference>
<dbReference type="GO" id="GO:0062054">
    <property type="term" value="F:fluoride channel activity"/>
    <property type="evidence" value="ECO:0007669"/>
    <property type="project" value="UniProtKB-UniRule"/>
</dbReference>
<keyword evidence="16" id="KW-1185">Reference proteome</keyword>
<feature type="binding site" evidence="14">
    <location>
        <position position="67"/>
    </location>
    <ligand>
        <name>Na(+)</name>
        <dbReference type="ChEBI" id="CHEBI:29101"/>
        <note>structural</note>
    </ligand>
</feature>
<keyword evidence="4 14" id="KW-0812">Transmembrane</keyword>
<comment type="caution">
    <text evidence="15">The sequence shown here is derived from an EMBL/GenBank/DDBJ whole genome shotgun (WGS) entry which is preliminary data.</text>
</comment>
<evidence type="ECO:0000256" key="10">
    <source>
        <dbReference type="ARBA" id="ARBA00023303"/>
    </source>
</evidence>
<keyword evidence="3 14" id="KW-1003">Cell membrane</keyword>
<dbReference type="PANTHER" id="PTHR28259">
    <property type="entry name" value="FLUORIDE EXPORT PROTEIN 1-RELATED"/>
    <property type="match status" value="1"/>
</dbReference>
<dbReference type="GO" id="GO:0046872">
    <property type="term" value="F:metal ion binding"/>
    <property type="evidence" value="ECO:0007669"/>
    <property type="project" value="UniProtKB-KW"/>
</dbReference>
<comment type="catalytic activity">
    <reaction evidence="12">
        <text>fluoride(in) = fluoride(out)</text>
        <dbReference type="Rhea" id="RHEA:76159"/>
        <dbReference type="ChEBI" id="CHEBI:17051"/>
    </reaction>
    <physiologicalReaction direction="left-to-right" evidence="12">
        <dbReference type="Rhea" id="RHEA:76160"/>
    </physiologicalReaction>
</comment>
<comment type="subcellular location">
    <subcellularLocation>
        <location evidence="1 14">Cell membrane</location>
        <topology evidence="1 14">Multi-pass membrane protein</topology>
    </subcellularLocation>
</comment>
<evidence type="ECO:0000256" key="4">
    <source>
        <dbReference type="ARBA" id="ARBA00022692"/>
    </source>
</evidence>
<dbReference type="RefSeq" id="WP_054649345.1">
    <property type="nucleotide sequence ID" value="NZ_AZFJ01000046.1"/>
</dbReference>
<evidence type="ECO:0000256" key="3">
    <source>
        <dbReference type="ARBA" id="ARBA00022475"/>
    </source>
</evidence>
<dbReference type="AlphaFoldDB" id="A0A0R1TYG8"/>